<feature type="repeat" description="WD" evidence="3">
    <location>
        <begin position="686"/>
        <end position="715"/>
    </location>
</feature>
<evidence type="ECO:0000259" key="5">
    <source>
        <dbReference type="Pfam" id="PF00656"/>
    </source>
</evidence>
<comment type="caution">
    <text evidence="6">The sequence shown here is derived from an EMBL/GenBank/DDBJ whole genome shotgun (WGS) entry which is preliminary data.</text>
</comment>
<feature type="compositionally biased region" description="Pro residues" evidence="4">
    <location>
        <begin position="357"/>
        <end position="367"/>
    </location>
</feature>
<evidence type="ECO:0000256" key="2">
    <source>
        <dbReference type="ARBA" id="ARBA00022737"/>
    </source>
</evidence>
<evidence type="ECO:0000313" key="6">
    <source>
        <dbReference type="EMBL" id="MDQ0904355.1"/>
    </source>
</evidence>
<dbReference type="PROSITE" id="PS50082">
    <property type="entry name" value="WD_REPEATS_2"/>
    <property type="match status" value="3"/>
</dbReference>
<evidence type="ECO:0000256" key="4">
    <source>
        <dbReference type="SAM" id="MobiDB-lite"/>
    </source>
</evidence>
<dbReference type="PROSITE" id="PS50294">
    <property type="entry name" value="WD_REPEATS_REGION"/>
    <property type="match status" value="2"/>
</dbReference>
<proteinExistence type="predicted"/>
<dbReference type="PROSITE" id="PS00678">
    <property type="entry name" value="WD_REPEATS_1"/>
    <property type="match status" value="1"/>
</dbReference>
<dbReference type="EMBL" id="JAUSZV010000002">
    <property type="protein sequence ID" value="MDQ0904355.1"/>
    <property type="molecule type" value="Genomic_DNA"/>
</dbReference>
<dbReference type="CDD" id="cd00200">
    <property type="entry name" value="WD40"/>
    <property type="match status" value="1"/>
</dbReference>
<dbReference type="SUPFAM" id="SSF50998">
    <property type="entry name" value="Quinoprotein alcohol dehydrogenase-like"/>
    <property type="match status" value="1"/>
</dbReference>
<dbReference type="PANTHER" id="PTHR19879">
    <property type="entry name" value="TRANSCRIPTION INITIATION FACTOR TFIID"/>
    <property type="match status" value="1"/>
</dbReference>
<dbReference type="InterPro" id="IPR029030">
    <property type="entry name" value="Caspase-like_dom_sf"/>
</dbReference>
<dbReference type="PRINTS" id="PR00320">
    <property type="entry name" value="GPROTEINBRPT"/>
</dbReference>
<feature type="region of interest" description="Disordered" evidence="4">
    <location>
        <begin position="312"/>
        <end position="416"/>
    </location>
</feature>
<feature type="domain" description="Peptidase C14 caspase" evidence="5">
    <location>
        <begin position="3"/>
        <end position="227"/>
    </location>
</feature>
<dbReference type="InterPro" id="IPR019775">
    <property type="entry name" value="WD40_repeat_CS"/>
</dbReference>
<name>A0AAW8F5G9_9ACTN</name>
<accession>A0AAW8F5G9</accession>
<evidence type="ECO:0000256" key="1">
    <source>
        <dbReference type="ARBA" id="ARBA00022574"/>
    </source>
</evidence>
<keyword evidence="2" id="KW-0677">Repeat</keyword>
<dbReference type="SUPFAM" id="SSF52129">
    <property type="entry name" value="Caspase-like"/>
    <property type="match status" value="1"/>
</dbReference>
<dbReference type="Gene3D" id="3.40.50.1460">
    <property type="match status" value="1"/>
</dbReference>
<dbReference type="AlphaFoldDB" id="A0AAW8F5G9"/>
<dbReference type="RefSeq" id="WP_306971938.1">
    <property type="nucleotide sequence ID" value="NZ_JAUSZV010000002.1"/>
</dbReference>
<dbReference type="Pfam" id="PF00656">
    <property type="entry name" value="Peptidase_C14"/>
    <property type="match status" value="1"/>
</dbReference>
<dbReference type="Gene3D" id="2.130.10.10">
    <property type="entry name" value="YVTN repeat-like/Quinoprotein amine dehydrogenase"/>
    <property type="match status" value="3"/>
</dbReference>
<dbReference type="SMART" id="SM00320">
    <property type="entry name" value="WD40"/>
    <property type="match status" value="5"/>
</dbReference>
<evidence type="ECO:0000313" key="7">
    <source>
        <dbReference type="Proteomes" id="UP001234216"/>
    </source>
</evidence>
<reference evidence="6" key="1">
    <citation type="submission" date="2023-07" db="EMBL/GenBank/DDBJ databases">
        <title>Comparative genomics of wheat-associated soil bacteria to identify genetic determinants of phenazine resistance.</title>
        <authorList>
            <person name="Mouncey N."/>
        </authorList>
    </citation>
    <scope>NUCLEOTIDE SEQUENCE</scope>
    <source>
        <strain evidence="6">V4I22</strain>
    </source>
</reference>
<dbReference type="GO" id="GO:0004197">
    <property type="term" value="F:cysteine-type endopeptidase activity"/>
    <property type="evidence" value="ECO:0007669"/>
    <property type="project" value="InterPro"/>
</dbReference>
<dbReference type="InterPro" id="IPR011600">
    <property type="entry name" value="Pept_C14_caspase"/>
</dbReference>
<feature type="repeat" description="WD" evidence="3">
    <location>
        <begin position="597"/>
        <end position="638"/>
    </location>
</feature>
<dbReference type="InterPro" id="IPR015943">
    <property type="entry name" value="WD40/YVTN_repeat-like_dom_sf"/>
</dbReference>
<dbReference type="PROSITE" id="PS00018">
    <property type="entry name" value="EF_HAND_1"/>
    <property type="match status" value="1"/>
</dbReference>
<dbReference type="InterPro" id="IPR001680">
    <property type="entry name" value="WD40_rpt"/>
</dbReference>
<dbReference type="NCBIfam" id="NF047832">
    <property type="entry name" value="caspase_w_EACC1"/>
    <property type="match status" value="1"/>
</dbReference>
<dbReference type="PANTHER" id="PTHR19879:SF9">
    <property type="entry name" value="TRANSCRIPTION INITIATION FACTOR TFIID SUBUNIT 5"/>
    <property type="match status" value="1"/>
</dbReference>
<gene>
    <name evidence="6" type="ORF">QFZ22_000340</name>
</gene>
<dbReference type="InterPro" id="IPR018247">
    <property type="entry name" value="EF_Hand_1_Ca_BS"/>
</dbReference>
<feature type="repeat" description="WD" evidence="3">
    <location>
        <begin position="756"/>
        <end position="793"/>
    </location>
</feature>
<sequence length="793" mass="84135">MGRRLALLIATYDYQDSGLRQLTAPAHDAEALAAVLRNPDIAGFEVTTLINQPHHVVGEAIGDFYRDRRRDDLTLLYFTGHGLKDDGGRLHLAMSNTRRDSLLFTGLSADQIDQAMEGCVSRQKVLILDCCYSGAFPAGRLAKADTAVHALERFQGRGRTVLTASDATQYSFEGNTPHGQAAQSVFTRYLVEGLRDGSADLDGDGDITLDELYGYVHDRVVDEMPQQRPKKLDSVEGRIVVAQNINWVLPGHLRNAIGSPIATDRHGALDGLAHLHRIGNAVVRGAVLDEIRRLGGDDSKLVSAAATARLQSLLPQPPKQTPEPLVEQPAGLTPPEPREVVETPPAPEPREVVETPPDSPTVRPQPPRRSFAGAHSPAAPPGAPSRPHPDGPLSTRPGAPAADTARRSRISPRTRRAKALTAGVALLVLVTTVIVALLTTRREGESSSSASAAPIGLLTGAGEFLNYSPDGKTLATWGDRRVRLSNLSTPLPEEIATLNEQASPNTGVVFSPDGHTVVTQELAPSGQLADNVSVRLRNVTTGKTTTIRTGHKLAVSAAFSPDSKILATAAASGVKTEDFDNPIRLWDVATGKPTATLPGHTNTIGAMAFSRDGKTLVTGSADDTVRLWNLETGKATILRGPYVAALSPDGKTLATCAGKYSPVQLRNAATGKVTAVLTGAKWPTQFSRDGKTLATAGDGNTVRVWNTITGKAVTTVSGSGLHVELSPDGKTLVTDLPEGETVRLWNATNGKAIADLPSLTSPVWTEAFSPDGKTLATASRDGTVRLWRVGDFA</sequence>
<feature type="compositionally biased region" description="Basic residues" evidence="4">
    <location>
        <begin position="407"/>
        <end position="416"/>
    </location>
</feature>
<protein>
    <submittedName>
        <fullName evidence="6">WD40 repeat protein</fullName>
    </submittedName>
</protein>
<dbReference type="Proteomes" id="UP001234216">
    <property type="component" value="Unassembled WGS sequence"/>
</dbReference>
<keyword evidence="1 3" id="KW-0853">WD repeat</keyword>
<dbReference type="InterPro" id="IPR011047">
    <property type="entry name" value="Quinoprotein_ADH-like_sf"/>
</dbReference>
<organism evidence="6 7">
    <name type="scientific">Streptomyces canus</name>
    <dbReference type="NCBI Taxonomy" id="58343"/>
    <lineage>
        <taxon>Bacteria</taxon>
        <taxon>Bacillati</taxon>
        <taxon>Actinomycetota</taxon>
        <taxon>Actinomycetes</taxon>
        <taxon>Kitasatosporales</taxon>
        <taxon>Streptomycetaceae</taxon>
        <taxon>Streptomyces</taxon>
        <taxon>Streptomyces aurantiacus group</taxon>
    </lineage>
</organism>
<dbReference type="InterPro" id="IPR020472">
    <property type="entry name" value="WD40_PAC1"/>
</dbReference>
<dbReference type="Pfam" id="PF00400">
    <property type="entry name" value="WD40"/>
    <property type="match status" value="4"/>
</dbReference>
<evidence type="ECO:0000256" key="3">
    <source>
        <dbReference type="PROSITE-ProRule" id="PRU00221"/>
    </source>
</evidence>
<dbReference type="GO" id="GO:0006508">
    <property type="term" value="P:proteolysis"/>
    <property type="evidence" value="ECO:0007669"/>
    <property type="project" value="InterPro"/>
</dbReference>